<accession>A0ABS6ENS7</accession>
<dbReference type="InterPro" id="IPR045504">
    <property type="entry name" value="DUF6487"/>
</dbReference>
<evidence type="ECO:0000313" key="2">
    <source>
        <dbReference type="EMBL" id="MBU5489338.1"/>
    </source>
</evidence>
<feature type="domain" description="DUF6487" evidence="1">
    <location>
        <begin position="3"/>
        <end position="71"/>
    </location>
</feature>
<gene>
    <name evidence="2" type="ORF">KQI75_01625</name>
</gene>
<organism evidence="2 3">
    <name type="scientific">Butyricicoccus intestinisimiae</name>
    <dbReference type="NCBI Taxonomy" id="2841509"/>
    <lineage>
        <taxon>Bacteria</taxon>
        <taxon>Bacillati</taxon>
        <taxon>Bacillota</taxon>
        <taxon>Clostridia</taxon>
        <taxon>Eubacteriales</taxon>
        <taxon>Butyricicoccaceae</taxon>
        <taxon>Butyricicoccus</taxon>
    </lineage>
</organism>
<comment type="caution">
    <text evidence="2">The sequence shown here is derived from an EMBL/GenBank/DDBJ whole genome shotgun (WGS) entry which is preliminary data.</text>
</comment>
<evidence type="ECO:0000313" key="3">
    <source>
        <dbReference type="Proteomes" id="UP000783588"/>
    </source>
</evidence>
<dbReference type="Proteomes" id="UP000783588">
    <property type="component" value="Unassembled WGS sequence"/>
</dbReference>
<sequence length="71" mass="7662">MMCPKCGKEMRKGYLFSSKDGAFSFASEVPSALENAKNVDGFVKLTGLKVGGRTSVKACCCDACRTIIIQY</sequence>
<evidence type="ECO:0000259" key="1">
    <source>
        <dbReference type="Pfam" id="PF20097"/>
    </source>
</evidence>
<dbReference type="EMBL" id="JAHLQI010000001">
    <property type="protein sequence ID" value="MBU5489338.1"/>
    <property type="molecule type" value="Genomic_DNA"/>
</dbReference>
<proteinExistence type="predicted"/>
<reference evidence="2 3" key="1">
    <citation type="submission" date="2021-06" db="EMBL/GenBank/DDBJ databases">
        <authorList>
            <person name="Sun Q."/>
            <person name="Li D."/>
        </authorList>
    </citation>
    <scope>NUCLEOTIDE SEQUENCE [LARGE SCALE GENOMIC DNA]</scope>
    <source>
        <strain evidence="2 3">MSJd-7</strain>
    </source>
</reference>
<protein>
    <recommendedName>
        <fullName evidence="1">DUF6487 domain-containing protein</fullName>
    </recommendedName>
</protein>
<name>A0ABS6ENS7_9FIRM</name>
<dbReference type="RefSeq" id="WP_216468940.1">
    <property type="nucleotide sequence ID" value="NZ_JAHLQI010000001.1"/>
</dbReference>
<dbReference type="Pfam" id="PF20097">
    <property type="entry name" value="DUF6487"/>
    <property type="match status" value="1"/>
</dbReference>
<keyword evidence="3" id="KW-1185">Reference proteome</keyword>